<dbReference type="KEGG" id="aper:A0U91_14575"/>
<sequence>MPANRGSVTVNRALDFLFPQNGRQALDVKFFMQEETDVERLAEQICACFSTIHDPAYAITDVDAA</sequence>
<accession>A0A1U9LIQ6</accession>
<dbReference type="AlphaFoldDB" id="A0A1U9LIQ6"/>
<geneLocation type="plasmid" evidence="2">
    <name>pac1084_1</name>
</geneLocation>
<dbReference type="EMBL" id="CP014688">
    <property type="protein sequence ID" value="AQT06249.1"/>
    <property type="molecule type" value="Genomic_DNA"/>
</dbReference>
<evidence type="ECO:0000313" key="2">
    <source>
        <dbReference type="Proteomes" id="UP000189055"/>
    </source>
</evidence>
<organism evidence="1 2">
    <name type="scientific">Acetobacter persici</name>
    <dbReference type="NCBI Taxonomy" id="1076596"/>
    <lineage>
        <taxon>Bacteria</taxon>
        <taxon>Pseudomonadati</taxon>
        <taxon>Pseudomonadota</taxon>
        <taxon>Alphaproteobacteria</taxon>
        <taxon>Acetobacterales</taxon>
        <taxon>Acetobacteraceae</taxon>
        <taxon>Acetobacter</taxon>
    </lineage>
</organism>
<protein>
    <submittedName>
        <fullName evidence="1">Uncharacterized protein</fullName>
    </submittedName>
</protein>
<gene>
    <name evidence="1" type="ORF">A0U91_14575</name>
</gene>
<reference evidence="1 2" key="1">
    <citation type="submission" date="2016-03" db="EMBL/GenBank/DDBJ databases">
        <title>Acetic acid bacteria sequencing.</title>
        <authorList>
            <person name="Brandt J."/>
            <person name="Jakob F."/>
            <person name="Vogel R.F."/>
        </authorList>
    </citation>
    <scope>NUCLEOTIDE SEQUENCE [LARGE SCALE GENOMIC DNA]</scope>
    <source>
        <strain evidence="1 2">TMW2.1084</strain>
        <plasmid evidence="2">pac1084_1</plasmid>
    </source>
</reference>
<proteinExistence type="predicted"/>
<dbReference type="Proteomes" id="UP000189055">
    <property type="component" value="Plasmid pAC1084_1"/>
</dbReference>
<evidence type="ECO:0000313" key="1">
    <source>
        <dbReference type="EMBL" id="AQT06249.1"/>
    </source>
</evidence>
<name>A0A1U9LIQ6_9PROT</name>
<keyword evidence="1" id="KW-0614">Plasmid</keyword>